<name>A0A5M3MHU6_CONPW</name>
<dbReference type="AlphaFoldDB" id="A0A5M3MHU6"/>
<dbReference type="RefSeq" id="XP_007771282.1">
    <property type="nucleotide sequence ID" value="XM_007773092.1"/>
</dbReference>
<comment type="caution">
    <text evidence="2">The sequence shown here is derived from an EMBL/GenBank/DDBJ whole genome shotgun (WGS) entry which is preliminary data.</text>
</comment>
<feature type="compositionally biased region" description="Basic and acidic residues" evidence="1">
    <location>
        <begin position="396"/>
        <end position="414"/>
    </location>
</feature>
<organism evidence="2 3">
    <name type="scientific">Coniophora puteana (strain RWD-64-598)</name>
    <name type="common">Brown rot fungus</name>
    <dbReference type="NCBI Taxonomy" id="741705"/>
    <lineage>
        <taxon>Eukaryota</taxon>
        <taxon>Fungi</taxon>
        <taxon>Dikarya</taxon>
        <taxon>Basidiomycota</taxon>
        <taxon>Agaricomycotina</taxon>
        <taxon>Agaricomycetes</taxon>
        <taxon>Agaricomycetidae</taxon>
        <taxon>Boletales</taxon>
        <taxon>Coniophorineae</taxon>
        <taxon>Coniophoraceae</taxon>
        <taxon>Coniophora</taxon>
    </lineage>
</organism>
<evidence type="ECO:0000256" key="1">
    <source>
        <dbReference type="SAM" id="MobiDB-lite"/>
    </source>
</evidence>
<dbReference type="KEGG" id="cput:CONPUDRAFT_83703"/>
<feature type="compositionally biased region" description="Pro residues" evidence="1">
    <location>
        <begin position="320"/>
        <end position="335"/>
    </location>
</feature>
<keyword evidence="3" id="KW-1185">Reference proteome</keyword>
<feature type="compositionally biased region" description="Basic and acidic residues" evidence="1">
    <location>
        <begin position="372"/>
        <end position="384"/>
    </location>
</feature>
<dbReference type="Proteomes" id="UP000053558">
    <property type="component" value="Unassembled WGS sequence"/>
</dbReference>
<accession>A0A5M3MHU6</accession>
<proteinExistence type="predicted"/>
<gene>
    <name evidence="2" type="ORF">CONPUDRAFT_83703</name>
</gene>
<feature type="region of interest" description="Disordered" evidence="1">
    <location>
        <begin position="318"/>
        <end position="414"/>
    </location>
</feature>
<protein>
    <submittedName>
        <fullName evidence="2">Uncharacterized protein</fullName>
    </submittedName>
</protein>
<feature type="region of interest" description="Disordered" evidence="1">
    <location>
        <begin position="138"/>
        <end position="160"/>
    </location>
</feature>
<reference evidence="3" key="1">
    <citation type="journal article" date="2012" name="Science">
        <title>The Paleozoic origin of enzymatic lignin decomposition reconstructed from 31 fungal genomes.</title>
        <authorList>
            <person name="Floudas D."/>
            <person name="Binder M."/>
            <person name="Riley R."/>
            <person name="Barry K."/>
            <person name="Blanchette R.A."/>
            <person name="Henrissat B."/>
            <person name="Martinez A.T."/>
            <person name="Otillar R."/>
            <person name="Spatafora J.W."/>
            <person name="Yadav J.S."/>
            <person name="Aerts A."/>
            <person name="Benoit I."/>
            <person name="Boyd A."/>
            <person name="Carlson A."/>
            <person name="Copeland A."/>
            <person name="Coutinho P.M."/>
            <person name="de Vries R.P."/>
            <person name="Ferreira P."/>
            <person name="Findley K."/>
            <person name="Foster B."/>
            <person name="Gaskell J."/>
            <person name="Glotzer D."/>
            <person name="Gorecki P."/>
            <person name="Heitman J."/>
            <person name="Hesse C."/>
            <person name="Hori C."/>
            <person name="Igarashi K."/>
            <person name="Jurgens J.A."/>
            <person name="Kallen N."/>
            <person name="Kersten P."/>
            <person name="Kohler A."/>
            <person name="Kuees U."/>
            <person name="Kumar T.K.A."/>
            <person name="Kuo A."/>
            <person name="LaButti K."/>
            <person name="Larrondo L.F."/>
            <person name="Lindquist E."/>
            <person name="Ling A."/>
            <person name="Lombard V."/>
            <person name="Lucas S."/>
            <person name="Lundell T."/>
            <person name="Martin R."/>
            <person name="McLaughlin D.J."/>
            <person name="Morgenstern I."/>
            <person name="Morin E."/>
            <person name="Murat C."/>
            <person name="Nagy L.G."/>
            <person name="Nolan M."/>
            <person name="Ohm R.A."/>
            <person name="Patyshakuliyeva A."/>
            <person name="Rokas A."/>
            <person name="Ruiz-Duenas F.J."/>
            <person name="Sabat G."/>
            <person name="Salamov A."/>
            <person name="Samejima M."/>
            <person name="Schmutz J."/>
            <person name="Slot J.C."/>
            <person name="St John F."/>
            <person name="Stenlid J."/>
            <person name="Sun H."/>
            <person name="Sun S."/>
            <person name="Syed K."/>
            <person name="Tsang A."/>
            <person name="Wiebenga A."/>
            <person name="Young D."/>
            <person name="Pisabarro A."/>
            <person name="Eastwood D.C."/>
            <person name="Martin F."/>
            <person name="Cullen D."/>
            <person name="Grigoriev I.V."/>
            <person name="Hibbett D.S."/>
        </authorList>
    </citation>
    <scope>NUCLEOTIDE SEQUENCE [LARGE SCALE GENOMIC DNA]</scope>
    <source>
        <strain evidence="3">RWD-64-598 SS2</strain>
    </source>
</reference>
<sequence length="414" mass="44474">MFFVDDPVDPGFYDCPVLDALDDVPLRGLSTSPPPLSPESFFPNDPVYLPSSTGAGAGTGGRHPRDACAPEGEGSGSAATTDTLPTPGLAAVAPQTKKVDGRYFGRDAPVSSLGPTGAGVAPARFIFYPVEWEGSLAHSYPPQRSQNHRQSGQLHARRPHQPRSYLYPISVLEEMTALISKLPVPGTPFIPEPGPLSNDTYEYLPPTQPTDNDKILPPASSSVWQDIERWRSTVPENTTTLPPPPLDSSTLPTSMPEFPYIPPPLQTTGTPFIPPLPSEGDPYIPPLLSEDAPYIPPTSDEPLDSYIPLLPLHILDDPSLRPPSPGTPYIPPLPFSPSTGGGGGGGAAPGLFVETNTVPLPADTPVLGRSPFDTRGRKRLREDCDLSPGRRHRDRSSREARDARWSRGDDAEGW</sequence>
<evidence type="ECO:0000313" key="2">
    <source>
        <dbReference type="EMBL" id="EIW78201.1"/>
    </source>
</evidence>
<dbReference type="EMBL" id="JH711582">
    <property type="protein sequence ID" value="EIW78201.1"/>
    <property type="molecule type" value="Genomic_DNA"/>
</dbReference>
<feature type="compositionally biased region" description="Gly residues" evidence="1">
    <location>
        <begin position="339"/>
        <end position="348"/>
    </location>
</feature>
<dbReference type="GeneID" id="19210636"/>
<evidence type="ECO:0000313" key="3">
    <source>
        <dbReference type="Proteomes" id="UP000053558"/>
    </source>
</evidence>
<feature type="compositionally biased region" description="Polar residues" evidence="1">
    <location>
        <begin position="142"/>
        <end position="153"/>
    </location>
</feature>
<feature type="region of interest" description="Disordered" evidence="1">
    <location>
        <begin position="45"/>
        <end position="92"/>
    </location>
</feature>